<evidence type="ECO:0000313" key="8">
    <source>
        <dbReference type="EMBL" id="KAJ9574759.1"/>
    </source>
</evidence>
<evidence type="ECO:0000256" key="5">
    <source>
        <dbReference type="ARBA" id="ARBA00023043"/>
    </source>
</evidence>
<organism evidence="8 9">
    <name type="scientific">Diploptera punctata</name>
    <name type="common">Pacific beetle cockroach</name>
    <dbReference type="NCBI Taxonomy" id="6984"/>
    <lineage>
        <taxon>Eukaryota</taxon>
        <taxon>Metazoa</taxon>
        <taxon>Ecdysozoa</taxon>
        <taxon>Arthropoda</taxon>
        <taxon>Hexapoda</taxon>
        <taxon>Insecta</taxon>
        <taxon>Pterygota</taxon>
        <taxon>Neoptera</taxon>
        <taxon>Polyneoptera</taxon>
        <taxon>Dictyoptera</taxon>
        <taxon>Blattodea</taxon>
        <taxon>Blaberoidea</taxon>
        <taxon>Blaberidae</taxon>
        <taxon>Diplopterinae</taxon>
        <taxon>Diploptera</taxon>
    </lineage>
</organism>
<dbReference type="FunFam" id="1.25.40.20:FF:000004">
    <property type="entry name" value="Phosphatase 1 regulatory subunit 12A"/>
    <property type="match status" value="1"/>
</dbReference>
<dbReference type="Gene3D" id="1.25.40.20">
    <property type="entry name" value="Ankyrin repeat-containing domain"/>
    <property type="match status" value="2"/>
</dbReference>
<feature type="repeat" description="ANK" evidence="7">
    <location>
        <begin position="159"/>
        <end position="191"/>
    </location>
</feature>
<evidence type="ECO:0000256" key="6">
    <source>
        <dbReference type="ARBA" id="ARBA00038386"/>
    </source>
</evidence>
<dbReference type="GO" id="GO:0019208">
    <property type="term" value="F:phosphatase regulator activity"/>
    <property type="evidence" value="ECO:0007669"/>
    <property type="project" value="TreeGrafter"/>
</dbReference>
<evidence type="ECO:0008006" key="10">
    <source>
        <dbReference type="Google" id="ProtNLM"/>
    </source>
</evidence>
<dbReference type="InterPro" id="IPR036770">
    <property type="entry name" value="Ankyrin_rpt-contain_sf"/>
</dbReference>
<dbReference type="GO" id="GO:0005737">
    <property type="term" value="C:cytoplasm"/>
    <property type="evidence" value="ECO:0007669"/>
    <property type="project" value="UniProtKB-SubCell"/>
</dbReference>
<keyword evidence="5 7" id="KW-0040">ANK repeat</keyword>
<dbReference type="AlphaFoldDB" id="A0AAD7Z622"/>
<reference evidence="8" key="2">
    <citation type="submission" date="2023-05" db="EMBL/GenBank/DDBJ databases">
        <authorList>
            <person name="Fouks B."/>
        </authorList>
    </citation>
    <scope>NUCLEOTIDE SEQUENCE</scope>
    <source>
        <strain evidence="8">Stay&amp;Tobe</strain>
        <tissue evidence="8">Testes</tissue>
    </source>
</reference>
<protein>
    <recommendedName>
        <fullName evidence="10">Protein phosphatase 1 regulatory subunit 12A</fullName>
    </recommendedName>
</protein>
<keyword evidence="3" id="KW-0963">Cytoplasm</keyword>
<keyword evidence="4" id="KW-0677">Repeat</keyword>
<dbReference type="EMBL" id="JASPKZ010010264">
    <property type="protein sequence ID" value="KAJ9574759.1"/>
    <property type="molecule type" value="Genomic_DNA"/>
</dbReference>
<feature type="non-terminal residue" evidence="8">
    <location>
        <position position="291"/>
    </location>
</feature>
<dbReference type="GO" id="GO:0004857">
    <property type="term" value="F:enzyme inhibitor activity"/>
    <property type="evidence" value="ECO:0007669"/>
    <property type="project" value="TreeGrafter"/>
</dbReference>
<evidence type="ECO:0000256" key="4">
    <source>
        <dbReference type="ARBA" id="ARBA00022737"/>
    </source>
</evidence>
<proteinExistence type="inferred from homology"/>
<evidence type="ECO:0000256" key="3">
    <source>
        <dbReference type="ARBA" id="ARBA00022490"/>
    </source>
</evidence>
<name>A0AAD7Z622_DIPPU</name>
<dbReference type="Proteomes" id="UP001233999">
    <property type="component" value="Unassembled WGS sequence"/>
</dbReference>
<feature type="repeat" description="ANK" evidence="7">
    <location>
        <begin position="126"/>
        <end position="158"/>
    </location>
</feature>
<feature type="repeat" description="ANK" evidence="7">
    <location>
        <begin position="7"/>
        <end position="32"/>
    </location>
</feature>
<dbReference type="PANTHER" id="PTHR24179:SF21">
    <property type="entry name" value="MYOSIN BINDING SUBUNIT, ISOFORM O"/>
    <property type="match status" value="1"/>
</dbReference>
<reference evidence="8" key="1">
    <citation type="journal article" date="2023" name="IScience">
        <title>Live-bearing cockroach genome reveals convergent evolutionary mechanisms linked to viviparity in insects and beyond.</title>
        <authorList>
            <person name="Fouks B."/>
            <person name="Harrison M.C."/>
            <person name="Mikhailova A.A."/>
            <person name="Marchal E."/>
            <person name="English S."/>
            <person name="Carruthers M."/>
            <person name="Jennings E.C."/>
            <person name="Chiamaka E.L."/>
            <person name="Frigard R.A."/>
            <person name="Pippel M."/>
            <person name="Attardo G.M."/>
            <person name="Benoit J.B."/>
            <person name="Bornberg-Bauer E."/>
            <person name="Tobe S.S."/>
        </authorList>
    </citation>
    <scope>NUCLEOTIDE SEQUENCE</scope>
    <source>
        <strain evidence="8">Stay&amp;Tobe</strain>
    </source>
</reference>
<dbReference type="PROSITE" id="PS50088">
    <property type="entry name" value="ANK_REPEAT"/>
    <property type="match status" value="4"/>
</dbReference>
<dbReference type="Pfam" id="PF12796">
    <property type="entry name" value="Ank_2"/>
    <property type="match status" value="2"/>
</dbReference>
<keyword evidence="9" id="KW-1185">Reference proteome</keyword>
<comment type="similarity">
    <text evidence="6">Belongs to the NRARP family.</text>
</comment>
<evidence type="ECO:0000256" key="7">
    <source>
        <dbReference type="PROSITE-ProRule" id="PRU00023"/>
    </source>
</evidence>
<keyword evidence="2" id="KW-0217">Developmental protein</keyword>
<evidence type="ECO:0000256" key="1">
    <source>
        <dbReference type="ARBA" id="ARBA00004496"/>
    </source>
</evidence>
<comment type="caution">
    <text evidence="8">The sequence shown here is derived from an EMBL/GenBank/DDBJ whole genome shotgun (WGS) entry which is preliminary data.</text>
</comment>
<dbReference type="FunFam" id="1.25.40.20:FF:000283">
    <property type="entry name" value="Protein phosphatase 1 regulatory subunit"/>
    <property type="match status" value="1"/>
</dbReference>
<evidence type="ECO:0000256" key="2">
    <source>
        <dbReference type="ARBA" id="ARBA00022473"/>
    </source>
</evidence>
<dbReference type="SMART" id="SM00248">
    <property type="entry name" value="ANK"/>
    <property type="match status" value="4"/>
</dbReference>
<accession>A0AAD7Z622</accession>
<dbReference type="InterPro" id="IPR002110">
    <property type="entry name" value="Ankyrin_rpt"/>
</dbReference>
<feature type="non-terminal residue" evidence="8">
    <location>
        <position position="1"/>
    </location>
</feature>
<dbReference type="PRINTS" id="PR01415">
    <property type="entry name" value="ANKYRIN"/>
</dbReference>
<dbReference type="SUPFAM" id="SSF48403">
    <property type="entry name" value="Ankyrin repeat"/>
    <property type="match status" value="1"/>
</dbReference>
<evidence type="ECO:0000313" key="9">
    <source>
        <dbReference type="Proteomes" id="UP001233999"/>
    </source>
</evidence>
<sequence>MQLNSVMACIDDNLDMVEFLVEHGADVNRGDNEGWTPLHATASCGFISIAKYLIEQGANVAAVNNDAELPLDIAESDEMEDMLQQNINAQGIDCDEARNEEERMMLEDAKEWLNSGELGDTPHPKTGATALHVAAAKGYIKVMSMLLEAGADGNSQDFDGWTPLHAAAHWGQKEACEMLVEDFCDMDMKNFVGQTAFDVAEPEMFRYLEELKKKQATLQKDRGDINSLLQKKGASTPKRRSSITRMSVNDKSNIINKDASSERQLLDRSITEENSNKVKKKTKLEIILLNE</sequence>
<dbReference type="PROSITE" id="PS50297">
    <property type="entry name" value="ANK_REP_REGION"/>
    <property type="match status" value="3"/>
</dbReference>
<comment type="subcellular location">
    <subcellularLocation>
        <location evidence="1">Cytoplasm</location>
    </subcellularLocation>
</comment>
<gene>
    <name evidence="8" type="ORF">L9F63_008073</name>
</gene>
<feature type="repeat" description="ANK" evidence="7">
    <location>
        <begin position="33"/>
        <end position="65"/>
    </location>
</feature>
<dbReference type="InterPro" id="IPR051226">
    <property type="entry name" value="PP1_Regulatory_Subunit"/>
</dbReference>
<dbReference type="PANTHER" id="PTHR24179">
    <property type="entry name" value="PROTEIN PHOSPHATASE 1 REGULATORY SUBUNIT 12"/>
    <property type="match status" value="1"/>
</dbReference>